<dbReference type="EMBL" id="QUMX01000034">
    <property type="protein sequence ID" value="REG36537.1"/>
    <property type="molecule type" value="Genomic_DNA"/>
</dbReference>
<accession>A0AAQ0HEJ4</accession>
<sequence length="40" mass="3837">MKPGTMFAFAVAAGPGRTAPAQGIAFFSIGTGGTHGPMAG</sequence>
<gene>
    <name evidence="1" type="ORF">ATH84_10342</name>
</gene>
<evidence type="ECO:0000313" key="1">
    <source>
        <dbReference type="EMBL" id="REG36537.1"/>
    </source>
</evidence>
<dbReference type="Proteomes" id="UP000256794">
    <property type="component" value="Unassembled WGS sequence"/>
</dbReference>
<keyword evidence="2" id="KW-1185">Reference proteome</keyword>
<name>A0AAQ0HEJ4_PARVE</name>
<reference evidence="1 2" key="1">
    <citation type="submission" date="2018-08" db="EMBL/GenBank/DDBJ databases">
        <title>Genomic Encyclopedia of Archaeal and Bacterial Type Strains, Phase II (KMG-II): from individual species to whole genera.</title>
        <authorList>
            <person name="Goeker M."/>
        </authorList>
    </citation>
    <scope>NUCLEOTIDE SEQUENCE [LARGE SCALE GENOMIC DNA]</scope>
    <source>
        <strain evidence="1 2">DSM 582</strain>
    </source>
</reference>
<proteinExistence type="predicted"/>
<dbReference type="RefSeq" id="WP_279432833.1">
    <property type="nucleotide sequence ID" value="NZ_JRKO01000025.1"/>
</dbReference>
<organism evidence="1 2">
    <name type="scientific">Paracoccus versutus</name>
    <name type="common">Thiobacillus versutus</name>
    <dbReference type="NCBI Taxonomy" id="34007"/>
    <lineage>
        <taxon>Bacteria</taxon>
        <taxon>Pseudomonadati</taxon>
        <taxon>Pseudomonadota</taxon>
        <taxon>Alphaproteobacteria</taxon>
        <taxon>Rhodobacterales</taxon>
        <taxon>Paracoccaceae</taxon>
        <taxon>Paracoccus</taxon>
    </lineage>
</organism>
<protein>
    <submittedName>
        <fullName evidence="1">Uncharacterized protein</fullName>
    </submittedName>
</protein>
<evidence type="ECO:0000313" key="2">
    <source>
        <dbReference type="Proteomes" id="UP000256794"/>
    </source>
</evidence>
<comment type="caution">
    <text evidence="1">The sequence shown here is derived from an EMBL/GenBank/DDBJ whole genome shotgun (WGS) entry which is preliminary data.</text>
</comment>
<dbReference type="AlphaFoldDB" id="A0AAQ0HEJ4"/>